<evidence type="ECO:0000256" key="1">
    <source>
        <dbReference type="SAM" id="MobiDB-lite"/>
    </source>
</evidence>
<name>A0AAV2PY85_MEGNR</name>
<evidence type="ECO:0000313" key="2">
    <source>
        <dbReference type="EMBL" id="CAL4066431.1"/>
    </source>
</evidence>
<dbReference type="EMBL" id="CAXKWB010002232">
    <property type="protein sequence ID" value="CAL4066431.1"/>
    <property type="molecule type" value="Genomic_DNA"/>
</dbReference>
<sequence length="252" mass="28135">MEAQRSNTSKIHESKMGTSEDLGEEKTHTCQQPRKSLWSLIGYGGTLPQEIYISAEGGDLIAVQRYIQDGGDVNACNHYGKTLLMAAASKCHIDVARWLLLQESMCLNISSDAWNFGGADVNNVSALFLAIRFCPTELVQDIITANLPCVVSVSHKDSEGYTVLYRAIEWQKYRTAVCLLQHHRFTQEDQNQALRLLVLQGHSLRSAVESNNWSVTCCLLQLRHTHSQDDIQYTLMQAAATGTMLLTMPPFT</sequence>
<comment type="caution">
    <text evidence="2">The sequence shown here is derived from an EMBL/GenBank/DDBJ whole genome shotgun (WGS) entry which is preliminary data.</text>
</comment>
<dbReference type="AlphaFoldDB" id="A0AAV2PY85"/>
<dbReference type="InterPro" id="IPR036770">
    <property type="entry name" value="Ankyrin_rpt-contain_sf"/>
</dbReference>
<keyword evidence="3" id="KW-1185">Reference proteome</keyword>
<dbReference type="Pfam" id="PF12796">
    <property type="entry name" value="Ank_2"/>
    <property type="match status" value="1"/>
</dbReference>
<gene>
    <name evidence="2" type="ORF">MNOR_LOCUS5678</name>
</gene>
<dbReference type="SMART" id="SM00248">
    <property type="entry name" value="ANK"/>
    <property type="match status" value="3"/>
</dbReference>
<dbReference type="Proteomes" id="UP001497623">
    <property type="component" value="Unassembled WGS sequence"/>
</dbReference>
<reference evidence="2 3" key="1">
    <citation type="submission" date="2024-05" db="EMBL/GenBank/DDBJ databases">
        <authorList>
            <person name="Wallberg A."/>
        </authorList>
    </citation>
    <scope>NUCLEOTIDE SEQUENCE [LARGE SCALE GENOMIC DNA]</scope>
</reference>
<evidence type="ECO:0000313" key="3">
    <source>
        <dbReference type="Proteomes" id="UP001497623"/>
    </source>
</evidence>
<organism evidence="2 3">
    <name type="scientific">Meganyctiphanes norvegica</name>
    <name type="common">Northern krill</name>
    <name type="synonym">Thysanopoda norvegica</name>
    <dbReference type="NCBI Taxonomy" id="48144"/>
    <lineage>
        <taxon>Eukaryota</taxon>
        <taxon>Metazoa</taxon>
        <taxon>Ecdysozoa</taxon>
        <taxon>Arthropoda</taxon>
        <taxon>Crustacea</taxon>
        <taxon>Multicrustacea</taxon>
        <taxon>Malacostraca</taxon>
        <taxon>Eumalacostraca</taxon>
        <taxon>Eucarida</taxon>
        <taxon>Euphausiacea</taxon>
        <taxon>Euphausiidae</taxon>
        <taxon>Meganyctiphanes</taxon>
    </lineage>
</organism>
<accession>A0AAV2PY85</accession>
<proteinExistence type="predicted"/>
<dbReference type="Gene3D" id="1.25.40.20">
    <property type="entry name" value="Ankyrin repeat-containing domain"/>
    <property type="match status" value="1"/>
</dbReference>
<feature type="region of interest" description="Disordered" evidence="1">
    <location>
        <begin position="1"/>
        <end position="30"/>
    </location>
</feature>
<dbReference type="SUPFAM" id="SSF48403">
    <property type="entry name" value="Ankyrin repeat"/>
    <property type="match status" value="1"/>
</dbReference>
<protein>
    <submittedName>
        <fullName evidence="2">Uncharacterized protein</fullName>
    </submittedName>
</protein>
<dbReference type="InterPro" id="IPR002110">
    <property type="entry name" value="Ankyrin_rpt"/>
</dbReference>